<keyword evidence="18 23" id="KW-0961">Cell wall biogenesis/degradation</keyword>
<comment type="catalytic activity">
    <reaction evidence="21">
        <text>[GlcNAc-(1-&gt;4)-Mur2Ac(oyl-L-Ala-gamma-D-Glu-L-Lys-D-Ala-D-Ala)](n)-di-trans,octa-cis-undecaprenyl diphosphate + beta-D-GlcNAc-(1-&gt;4)-Mur2Ac(oyl-L-Ala-gamma-D-Glu-L-Lys-D-Ala-D-Ala)-di-trans,octa-cis-undecaprenyl diphosphate = [GlcNAc-(1-&gt;4)-Mur2Ac(oyl-L-Ala-gamma-D-Glu-L-Lys-D-Ala-D-Ala)](n+1)-di-trans,octa-cis-undecaprenyl diphosphate + di-trans,octa-cis-undecaprenyl diphosphate + H(+)</text>
        <dbReference type="Rhea" id="RHEA:23708"/>
        <dbReference type="Rhea" id="RHEA-COMP:9602"/>
        <dbReference type="Rhea" id="RHEA-COMP:9603"/>
        <dbReference type="ChEBI" id="CHEBI:15378"/>
        <dbReference type="ChEBI" id="CHEBI:58405"/>
        <dbReference type="ChEBI" id="CHEBI:60033"/>
        <dbReference type="ChEBI" id="CHEBI:78435"/>
        <dbReference type="EC" id="2.4.99.28"/>
    </reaction>
</comment>
<dbReference type="PANTHER" id="PTHR32282">
    <property type="entry name" value="BINDING PROTEIN TRANSPEPTIDASE, PUTATIVE-RELATED"/>
    <property type="match status" value="1"/>
</dbReference>
<comment type="subcellular location">
    <subcellularLocation>
        <location evidence="2">Cell membrane</location>
    </subcellularLocation>
</comment>
<keyword evidence="17" id="KW-0511">Multifunctional enzyme</keyword>
<dbReference type="Gene3D" id="1.10.3810.10">
    <property type="entry name" value="Biosynthetic peptidoglycan transglycosylase-like"/>
    <property type="match status" value="1"/>
</dbReference>
<dbReference type="InterPro" id="IPR023346">
    <property type="entry name" value="Lysozyme-like_dom_sf"/>
</dbReference>
<gene>
    <name evidence="28" type="primary">mrcB</name>
    <name evidence="28" type="ORF">ABS311_11015</name>
</gene>
<evidence type="ECO:0000256" key="4">
    <source>
        <dbReference type="ARBA" id="ARBA00007090"/>
    </source>
</evidence>
<proteinExistence type="inferred from homology"/>
<evidence type="ECO:0000256" key="16">
    <source>
        <dbReference type="ARBA" id="ARBA00023251"/>
    </source>
</evidence>
<evidence type="ECO:0000256" key="18">
    <source>
        <dbReference type="ARBA" id="ARBA00023316"/>
    </source>
</evidence>
<comment type="similarity">
    <text evidence="5 23">In the N-terminal section; belongs to the glycosyltransferase 51 family.</text>
</comment>
<dbReference type="InterPro" id="IPR036950">
    <property type="entry name" value="PBP_transglycosylase"/>
</dbReference>
<evidence type="ECO:0000256" key="22">
    <source>
        <dbReference type="NCBIfam" id="TIGR02071"/>
    </source>
</evidence>
<dbReference type="Gene3D" id="3.40.710.10">
    <property type="entry name" value="DD-peptidase/beta-lactamase superfamily"/>
    <property type="match status" value="1"/>
</dbReference>
<protein>
    <recommendedName>
        <fullName evidence="6 22">Penicillin-binding protein 1B</fullName>
        <shortName evidence="23">PBP-1b</shortName>
        <shortName evidence="23">PBP1b</shortName>
    </recommendedName>
    <alternativeName>
        <fullName evidence="19 23">Murein polymerase</fullName>
    </alternativeName>
</protein>
<keyword evidence="15 24" id="KW-0472">Membrane</keyword>
<keyword evidence="10 23" id="KW-0328">Glycosyltransferase</keyword>
<dbReference type="InterPro" id="IPR001460">
    <property type="entry name" value="PCN-bd_Tpept"/>
</dbReference>
<dbReference type="InterPro" id="IPR012338">
    <property type="entry name" value="Beta-lactam/transpept-like"/>
</dbReference>
<dbReference type="InterPro" id="IPR028166">
    <property type="entry name" value="UB2H"/>
</dbReference>
<feature type="transmembrane region" description="Helical" evidence="24">
    <location>
        <begin position="12"/>
        <end position="34"/>
    </location>
</feature>
<feature type="domain" description="Bifunctional transglycosylase second" evidence="27">
    <location>
        <begin position="62"/>
        <end position="143"/>
    </location>
</feature>
<evidence type="ECO:0000256" key="5">
    <source>
        <dbReference type="ARBA" id="ARBA00007739"/>
    </source>
</evidence>
<keyword evidence="11 23" id="KW-0808">Transferase</keyword>
<keyword evidence="9" id="KW-0645">Protease</keyword>
<keyword evidence="24" id="KW-0812">Transmembrane</keyword>
<dbReference type="NCBIfam" id="TIGR02071">
    <property type="entry name" value="PBP_1b"/>
    <property type="match status" value="1"/>
</dbReference>
<evidence type="ECO:0000256" key="13">
    <source>
        <dbReference type="ARBA" id="ARBA00022960"/>
    </source>
</evidence>
<comment type="pathway">
    <text evidence="3 23">Cell wall biogenesis; peptidoglycan biosynthesis.</text>
</comment>
<evidence type="ECO:0000259" key="27">
    <source>
        <dbReference type="Pfam" id="PF14814"/>
    </source>
</evidence>
<dbReference type="SUPFAM" id="SSF56601">
    <property type="entry name" value="beta-lactamase/transpeptidase-like"/>
    <property type="match status" value="1"/>
</dbReference>
<dbReference type="NCBIfam" id="TIGR02074">
    <property type="entry name" value="PBP_1a_fam"/>
    <property type="match status" value="1"/>
</dbReference>
<dbReference type="Gene3D" id="3.30.2060.10">
    <property type="entry name" value="Penicillin-binding protein 1b domain"/>
    <property type="match status" value="1"/>
</dbReference>
<dbReference type="InterPro" id="IPR011813">
    <property type="entry name" value="PBP_1b"/>
</dbReference>
<keyword evidence="13 23" id="KW-0133">Cell shape</keyword>
<evidence type="ECO:0000256" key="1">
    <source>
        <dbReference type="ARBA" id="ARBA00002624"/>
    </source>
</evidence>
<dbReference type="Pfam" id="PF00905">
    <property type="entry name" value="Transpeptidase"/>
    <property type="match status" value="1"/>
</dbReference>
<evidence type="ECO:0000256" key="14">
    <source>
        <dbReference type="ARBA" id="ARBA00022984"/>
    </source>
</evidence>
<comment type="similarity">
    <text evidence="4 23">In the C-terminal section; belongs to the transpeptidase family.</text>
</comment>
<keyword evidence="29" id="KW-1185">Reference proteome</keyword>
<keyword evidence="7" id="KW-1003">Cell membrane</keyword>
<evidence type="ECO:0000256" key="9">
    <source>
        <dbReference type="ARBA" id="ARBA00022670"/>
    </source>
</evidence>
<dbReference type="Pfam" id="PF00912">
    <property type="entry name" value="Transgly"/>
    <property type="match status" value="1"/>
</dbReference>
<evidence type="ECO:0000256" key="17">
    <source>
        <dbReference type="ARBA" id="ARBA00023268"/>
    </source>
</evidence>
<keyword evidence="8" id="KW-0121">Carboxypeptidase</keyword>
<sequence>MKKGKPSWQAKLVSLLLKLAVVFVVVIIAAGIYFDAQIKQKFSGTKWQLPALVYGVEHRYYQADALTRADLIQHLSILDYRKVRRLSLPGEYTTVSRGVEFIRRAYSLQEDSYGAQRIRVIFNGKRIEKVLDVGLNKALSGFQLEPYLLDRLQANNLEDRILVDIQEVPKLLIQTLLLIEDRNFYQHHGVAPLAILRALWVNIQAGRTVQGGSTLTQQLVKNMFLTNERSLWRKIKEAYLAILLDARYSKSEILQAYINEVYVGQNHNRSVNGMGLASQYYFAKPLNELSAQEIALLVGMIKGPSYYNPRKYPERAIKRRDLVLRIMTEHALLTPKEYEAEVSRSLSVRDLSEIATRRFPSYVDQVREELKALVSNDTQLFSGLKIYTHFDPLAQSRAQASLSTGIEKIQQQRGLTQLQGATVVVDSKSGGIKALVGDKTAHYAGFNRALNAQRNIGSLIKPIVYLSALQQQSGYTLATILEDKKITLTSSLGNKWSPKNYDEKYVGDILLIDALAQSRNIPAVNLGMQTGLSAVVDNLHQFGIEREISAYPSLLLGSLTLSPLEVAQLYQVFANHGVYSKLKAIKSIYSNDDEIIWRPKVEALQVVDYEHAYLVNYALHQVTKRGTAASLQRAFPTAKFAGKTGTTNDGRDSWFVGYEQSELAVVWLGRDDNQAISLTGSAGALQVFKQYQHSRTGESLVIAQPAGVAMRYFNKQTGAHSLPGCDNLIMLPAIIDKLPTPIECERSEQWQKPKKSWLEKLLDW</sequence>
<evidence type="ECO:0000313" key="29">
    <source>
        <dbReference type="Proteomes" id="UP001467690"/>
    </source>
</evidence>
<keyword evidence="14 23" id="KW-0573">Peptidoglycan synthesis</keyword>
<dbReference type="Pfam" id="PF14814">
    <property type="entry name" value="UB2H"/>
    <property type="match status" value="1"/>
</dbReference>
<dbReference type="PIRSF" id="PIRSF002799">
    <property type="entry name" value="PBP_1b"/>
    <property type="match status" value="1"/>
</dbReference>
<dbReference type="Proteomes" id="UP001467690">
    <property type="component" value="Unassembled WGS sequence"/>
</dbReference>
<dbReference type="PANTHER" id="PTHR32282:SF11">
    <property type="entry name" value="PENICILLIN-BINDING PROTEIN 1B"/>
    <property type="match status" value="1"/>
</dbReference>
<evidence type="ECO:0000256" key="11">
    <source>
        <dbReference type="ARBA" id="ARBA00022679"/>
    </source>
</evidence>
<feature type="domain" description="Penicillin-binding protein transpeptidase" evidence="25">
    <location>
        <begin position="420"/>
        <end position="661"/>
    </location>
</feature>
<dbReference type="InterPro" id="IPR050396">
    <property type="entry name" value="Glycosyltr_51/Transpeptidase"/>
</dbReference>
<evidence type="ECO:0000256" key="7">
    <source>
        <dbReference type="ARBA" id="ARBA00022475"/>
    </source>
</evidence>
<evidence type="ECO:0000256" key="24">
    <source>
        <dbReference type="SAM" id="Phobius"/>
    </source>
</evidence>
<evidence type="ECO:0000259" key="26">
    <source>
        <dbReference type="Pfam" id="PF00912"/>
    </source>
</evidence>
<comment type="caution">
    <text evidence="28">The sequence shown here is derived from an EMBL/GenBank/DDBJ whole genome shotgun (WGS) entry which is preliminary data.</text>
</comment>
<name>A0ABV1RI65_9ALTE</name>
<evidence type="ECO:0000256" key="3">
    <source>
        <dbReference type="ARBA" id="ARBA00004752"/>
    </source>
</evidence>
<dbReference type="InterPro" id="IPR001264">
    <property type="entry name" value="Glyco_trans_51"/>
</dbReference>
<evidence type="ECO:0000256" key="21">
    <source>
        <dbReference type="ARBA" id="ARBA00049902"/>
    </source>
</evidence>
<dbReference type="RefSeq" id="WP_350401927.1">
    <property type="nucleotide sequence ID" value="NZ_JBELOE010000211.1"/>
</dbReference>
<comment type="function">
    <text evidence="1 23">Cell wall formation. Synthesis of cross-linked peptidoglycan from the lipid intermediates. The enzyme has a penicillin-insensitive transglycosylase N-terminal domain (formation of linear glycan strands) and a penicillin-sensitive transpeptidase C-terminal domain (cross-linking of the peptide subunits).</text>
</comment>
<dbReference type="SUPFAM" id="SSF53955">
    <property type="entry name" value="Lysozyme-like"/>
    <property type="match status" value="1"/>
</dbReference>
<evidence type="ECO:0000256" key="20">
    <source>
        <dbReference type="ARBA" id="ARBA00034000"/>
    </source>
</evidence>
<evidence type="ECO:0000256" key="2">
    <source>
        <dbReference type="ARBA" id="ARBA00004236"/>
    </source>
</evidence>
<dbReference type="EMBL" id="JBELOE010000211">
    <property type="protein sequence ID" value="MER2492410.1"/>
    <property type="molecule type" value="Genomic_DNA"/>
</dbReference>
<evidence type="ECO:0000256" key="10">
    <source>
        <dbReference type="ARBA" id="ARBA00022676"/>
    </source>
</evidence>
<evidence type="ECO:0000256" key="23">
    <source>
        <dbReference type="PIRNR" id="PIRNR002799"/>
    </source>
</evidence>
<keyword evidence="12" id="KW-0378">Hydrolase</keyword>
<accession>A0ABV1RI65</accession>
<evidence type="ECO:0000256" key="19">
    <source>
        <dbReference type="ARBA" id="ARBA00032454"/>
    </source>
</evidence>
<keyword evidence="24" id="KW-1133">Transmembrane helix</keyword>
<evidence type="ECO:0000313" key="28">
    <source>
        <dbReference type="EMBL" id="MER2492410.1"/>
    </source>
</evidence>
<evidence type="ECO:0000256" key="6">
    <source>
        <dbReference type="ARBA" id="ARBA00018637"/>
    </source>
</evidence>
<comment type="catalytic activity">
    <reaction evidence="20">
        <text>Preferential cleavage: (Ac)2-L-Lys-D-Ala-|-D-Ala. Also transpeptidation of peptidyl-alanyl moieties that are N-acyl substituents of D-alanine.</text>
        <dbReference type="EC" id="3.4.16.4"/>
    </reaction>
</comment>
<dbReference type="Gene3D" id="1.20.5.100">
    <property type="entry name" value="Cytochrome c1, transmembrane anchor, C-terminal"/>
    <property type="match status" value="1"/>
</dbReference>
<keyword evidence="16" id="KW-0046">Antibiotic resistance</keyword>
<evidence type="ECO:0000259" key="25">
    <source>
        <dbReference type="Pfam" id="PF00905"/>
    </source>
</evidence>
<evidence type="ECO:0000256" key="12">
    <source>
        <dbReference type="ARBA" id="ARBA00022801"/>
    </source>
</evidence>
<evidence type="ECO:0000256" key="8">
    <source>
        <dbReference type="ARBA" id="ARBA00022645"/>
    </source>
</evidence>
<evidence type="ECO:0000256" key="15">
    <source>
        <dbReference type="ARBA" id="ARBA00023136"/>
    </source>
</evidence>
<reference evidence="28 29" key="1">
    <citation type="submission" date="2024-06" db="EMBL/GenBank/DDBJ databases">
        <authorList>
            <person name="Chen R.Y."/>
        </authorList>
    </citation>
    <scope>NUCLEOTIDE SEQUENCE [LARGE SCALE GENOMIC DNA]</scope>
    <source>
        <strain evidence="28 29">D2</strain>
    </source>
</reference>
<organism evidence="28 29">
    <name type="scientific">Catenovulum sediminis</name>
    <dbReference type="NCBI Taxonomy" id="1740262"/>
    <lineage>
        <taxon>Bacteria</taxon>
        <taxon>Pseudomonadati</taxon>
        <taxon>Pseudomonadota</taxon>
        <taxon>Gammaproteobacteria</taxon>
        <taxon>Alteromonadales</taxon>
        <taxon>Alteromonadaceae</taxon>
        <taxon>Catenovulum</taxon>
    </lineage>
</organism>
<feature type="domain" description="Glycosyl transferase family 51" evidence="26">
    <location>
        <begin position="156"/>
        <end position="327"/>
    </location>
</feature>